<dbReference type="Pfam" id="PF03107">
    <property type="entry name" value="C1_2"/>
    <property type="match status" value="1"/>
</dbReference>
<dbReference type="CDD" id="cd03009">
    <property type="entry name" value="TryX_like_TryX_NRX"/>
    <property type="match status" value="2"/>
</dbReference>
<dbReference type="PROSITE" id="PS51352">
    <property type="entry name" value="THIOREDOXIN_2"/>
    <property type="match status" value="2"/>
</dbReference>
<dbReference type="AlphaFoldDB" id="A0ABD1YS60"/>
<dbReference type="SUPFAM" id="SSF52833">
    <property type="entry name" value="Thioredoxin-like"/>
    <property type="match status" value="2"/>
</dbReference>
<evidence type="ECO:0000256" key="5">
    <source>
        <dbReference type="ARBA" id="ARBA00025782"/>
    </source>
</evidence>
<dbReference type="PANTHER" id="PTHR13871:SF96">
    <property type="entry name" value="THIOREDOXIN DOMAIN-CONTAINING PROTEIN"/>
    <property type="match status" value="1"/>
</dbReference>
<evidence type="ECO:0000256" key="6">
    <source>
        <dbReference type="ARBA" id="ARBA00047388"/>
    </source>
</evidence>
<evidence type="ECO:0000256" key="2">
    <source>
        <dbReference type="ARBA" id="ARBA00022737"/>
    </source>
</evidence>
<keyword evidence="3" id="KW-0560">Oxidoreductase</keyword>
<evidence type="ECO:0000313" key="10">
    <source>
        <dbReference type="EMBL" id="KAL2633611.1"/>
    </source>
</evidence>
<keyword evidence="2" id="KW-0677">Repeat</keyword>
<dbReference type="InterPro" id="IPR004146">
    <property type="entry name" value="DC1"/>
</dbReference>
<evidence type="ECO:0000256" key="8">
    <source>
        <dbReference type="SAM" id="Coils"/>
    </source>
</evidence>
<dbReference type="EMBL" id="JBHFFA010000003">
    <property type="protein sequence ID" value="KAL2633611.1"/>
    <property type="molecule type" value="Genomic_DNA"/>
</dbReference>
<keyword evidence="8" id="KW-0175">Coiled coil</keyword>
<dbReference type="InterPro" id="IPR012336">
    <property type="entry name" value="Thioredoxin-like_fold"/>
</dbReference>
<keyword evidence="4" id="KW-0520">NAD</keyword>
<dbReference type="InterPro" id="IPR013766">
    <property type="entry name" value="Thioredoxin_domain"/>
</dbReference>
<evidence type="ECO:0000256" key="7">
    <source>
        <dbReference type="ARBA" id="ARBA00047804"/>
    </source>
</evidence>
<dbReference type="InterPro" id="IPR046349">
    <property type="entry name" value="C1-like_sf"/>
</dbReference>
<feature type="domain" description="Thioredoxin" evidence="9">
    <location>
        <begin position="356"/>
        <end position="524"/>
    </location>
</feature>
<evidence type="ECO:0000259" key="9">
    <source>
        <dbReference type="PROSITE" id="PS51352"/>
    </source>
</evidence>
<evidence type="ECO:0000256" key="4">
    <source>
        <dbReference type="ARBA" id="ARBA00023027"/>
    </source>
</evidence>
<evidence type="ECO:0000313" key="11">
    <source>
        <dbReference type="Proteomes" id="UP001605036"/>
    </source>
</evidence>
<dbReference type="EC" id="1.8.1.8" evidence="1"/>
<dbReference type="Proteomes" id="UP001605036">
    <property type="component" value="Unassembled WGS sequence"/>
</dbReference>
<dbReference type="PANTHER" id="PTHR13871">
    <property type="entry name" value="THIOREDOXIN"/>
    <property type="match status" value="1"/>
</dbReference>
<feature type="domain" description="Thioredoxin" evidence="9">
    <location>
        <begin position="184"/>
        <end position="347"/>
    </location>
</feature>
<dbReference type="CDD" id="cd00029">
    <property type="entry name" value="C1"/>
    <property type="match status" value="1"/>
</dbReference>
<comment type="catalytic activity">
    <reaction evidence="7">
        <text>[protein]-dithiol + NADP(+) = [protein]-disulfide + NADPH + H(+)</text>
        <dbReference type="Rhea" id="RHEA:18753"/>
        <dbReference type="Rhea" id="RHEA-COMP:10593"/>
        <dbReference type="Rhea" id="RHEA-COMP:10594"/>
        <dbReference type="ChEBI" id="CHEBI:15378"/>
        <dbReference type="ChEBI" id="CHEBI:29950"/>
        <dbReference type="ChEBI" id="CHEBI:50058"/>
        <dbReference type="ChEBI" id="CHEBI:57783"/>
        <dbReference type="ChEBI" id="CHEBI:58349"/>
        <dbReference type="EC" id="1.8.1.8"/>
    </reaction>
</comment>
<reference evidence="10 11" key="1">
    <citation type="submission" date="2024-09" db="EMBL/GenBank/DDBJ databases">
        <title>Chromosome-scale assembly of Riccia fluitans.</title>
        <authorList>
            <person name="Paukszto L."/>
            <person name="Sawicki J."/>
            <person name="Karawczyk K."/>
            <person name="Piernik-Szablinska J."/>
            <person name="Szczecinska M."/>
            <person name="Mazdziarz M."/>
        </authorList>
    </citation>
    <scope>NUCLEOTIDE SEQUENCE [LARGE SCALE GENOMIC DNA]</scope>
    <source>
        <strain evidence="10">Rf_01</strain>
        <tissue evidence="10">Aerial parts of the thallus</tissue>
    </source>
</reference>
<feature type="coiled-coil region" evidence="8">
    <location>
        <begin position="339"/>
        <end position="368"/>
    </location>
</feature>
<protein>
    <recommendedName>
        <fullName evidence="1">protein-disulfide reductase</fullName>
        <ecNumber evidence="1">1.8.1.8</ecNumber>
    </recommendedName>
</protein>
<comment type="similarity">
    <text evidence="5">Belongs to the nucleoredoxin family.</text>
</comment>
<dbReference type="GO" id="GO:0047134">
    <property type="term" value="F:protein-disulfide reductase [NAD(P)H] activity"/>
    <property type="evidence" value="ECO:0007669"/>
    <property type="project" value="UniProtKB-EC"/>
</dbReference>
<name>A0ABD1YS60_9MARC</name>
<keyword evidence="11" id="KW-1185">Reference proteome</keyword>
<evidence type="ECO:0000256" key="1">
    <source>
        <dbReference type="ARBA" id="ARBA00012612"/>
    </source>
</evidence>
<comment type="caution">
    <text evidence="10">The sequence shown here is derived from an EMBL/GenBank/DDBJ whole genome shotgun (WGS) entry which is preliminary data.</text>
</comment>
<organism evidence="10 11">
    <name type="scientific">Riccia fluitans</name>
    <dbReference type="NCBI Taxonomy" id="41844"/>
    <lineage>
        <taxon>Eukaryota</taxon>
        <taxon>Viridiplantae</taxon>
        <taxon>Streptophyta</taxon>
        <taxon>Embryophyta</taxon>
        <taxon>Marchantiophyta</taxon>
        <taxon>Marchantiopsida</taxon>
        <taxon>Marchantiidae</taxon>
        <taxon>Marchantiales</taxon>
        <taxon>Ricciaceae</taxon>
        <taxon>Riccia</taxon>
    </lineage>
</organism>
<comment type="catalytic activity">
    <reaction evidence="6">
        <text>[protein]-dithiol + NAD(+) = [protein]-disulfide + NADH + H(+)</text>
        <dbReference type="Rhea" id="RHEA:18749"/>
        <dbReference type="Rhea" id="RHEA-COMP:10593"/>
        <dbReference type="Rhea" id="RHEA-COMP:10594"/>
        <dbReference type="ChEBI" id="CHEBI:15378"/>
        <dbReference type="ChEBI" id="CHEBI:29950"/>
        <dbReference type="ChEBI" id="CHEBI:50058"/>
        <dbReference type="ChEBI" id="CHEBI:57540"/>
        <dbReference type="ChEBI" id="CHEBI:57945"/>
        <dbReference type="EC" id="1.8.1.8"/>
    </reaction>
</comment>
<gene>
    <name evidence="10" type="ORF">R1flu_005090</name>
</gene>
<evidence type="ECO:0000256" key="3">
    <source>
        <dbReference type="ARBA" id="ARBA00023002"/>
    </source>
</evidence>
<dbReference type="Gene3D" id="3.40.30.10">
    <property type="entry name" value="Glutaredoxin"/>
    <property type="match status" value="3"/>
</dbReference>
<dbReference type="InterPro" id="IPR036249">
    <property type="entry name" value="Thioredoxin-like_sf"/>
</dbReference>
<dbReference type="InterPro" id="IPR045870">
    <property type="entry name" value="TryX_NRX_thioredoxin_dom"/>
</dbReference>
<accession>A0ABD1YS60</accession>
<dbReference type="Pfam" id="PF13905">
    <property type="entry name" value="Thioredoxin_8"/>
    <property type="match status" value="2"/>
</dbReference>
<sequence>MENEAENGGGSLPLKDLLFPGEDGDLVNTEGVKVESSVIEGKTLGILVGPAWWKPLMLNQIIPSFADAVREIADQGKPFQMIYVPLKRDDELIEQLTDNGRGGEIDTSSDEESFSSFLKSLPSGWLSVPVSNTSAIEKLTEVTFSRVIGLAFVGADGNVITTEGRELLMEWGAEAFPFTEEHLKELGKPFLELKANPSLKGLLETEERDYVIRNDGTQVKVSSLRGPIGIYFSAHWCPPCRNFTPILAKVYEQLKDEGKHFEVVFVSWDRGEEEFKEYFGTMPWLALPFGDKGKKALEKVYDVDGIPNLVILDSDGKVQQEDAVGIISEFKAEAYPFTNQKVEELQAKAEAEREALQANQTLESLLVTEERDYVVDHENKEVKVSSLVGKTVGLYFSAHWCPPCRSFTPKLVQIYNELKEEGKPFEIIFISSDRDEEAFKKYFDEMPWLALPYSDRERTVNTKQKLGEYFMVKGIPCLIILGPDGKTVNRGGRYSMEKFGAKAFPFVKDDEENLLKKWDDEIQKRPVEITIPEHEHPLRLMRVPYKKESYSCDICAANASRWAYRCDDCGYDVDLQCIDKILVKIEAEKVTPTAEDVKAGSTAEDMETDGNDHAKDKEGWVCEGDVCRKA</sequence>
<proteinExistence type="inferred from homology"/>
<dbReference type="SUPFAM" id="SSF57889">
    <property type="entry name" value="Cysteine-rich domain"/>
    <property type="match status" value="1"/>
</dbReference>
<dbReference type="InterPro" id="IPR052259">
    <property type="entry name" value="Nucleoredoxin-like"/>
</dbReference>